<keyword evidence="4" id="KW-1185">Reference proteome</keyword>
<dbReference type="AlphaFoldDB" id="A0A7W9BEV4"/>
<proteinExistence type="predicted"/>
<dbReference type="RefSeq" id="WP_184058724.1">
    <property type="nucleotide sequence ID" value="NZ_JACIJK010000008.1"/>
</dbReference>
<gene>
    <name evidence="3" type="ORF">FHS94_002787</name>
</gene>
<dbReference type="Proteomes" id="UP000546200">
    <property type="component" value="Unassembled WGS sequence"/>
</dbReference>
<evidence type="ECO:0000313" key="4">
    <source>
        <dbReference type="Proteomes" id="UP000546200"/>
    </source>
</evidence>
<feature type="transmembrane region" description="Helical" evidence="2">
    <location>
        <begin position="6"/>
        <end position="26"/>
    </location>
</feature>
<keyword evidence="2" id="KW-0812">Transmembrane</keyword>
<dbReference type="EMBL" id="JACIJK010000008">
    <property type="protein sequence ID" value="MBB5715930.1"/>
    <property type="molecule type" value="Genomic_DNA"/>
</dbReference>
<comment type="caution">
    <text evidence="3">The sequence shown here is derived from an EMBL/GenBank/DDBJ whole genome shotgun (WGS) entry which is preliminary data.</text>
</comment>
<protein>
    <submittedName>
        <fullName evidence="3">Uncharacterized protein</fullName>
    </submittedName>
</protein>
<keyword evidence="2" id="KW-0472">Membrane</keyword>
<name>A0A7W9BEV4_9SPHN</name>
<evidence type="ECO:0000256" key="1">
    <source>
        <dbReference type="SAM" id="Coils"/>
    </source>
</evidence>
<reference evidence="3 4" key="1">
    <citation type="submission" date="2020-08" db="EMBL/GenBank/DDBJ databases">
        <title>Genomic Encyclopedia of Type Strains, Phase IV (KMG-IV): sequencing the most valuable type-strain genomes for metagenomic binning, comparative biology and taxonomic classification.</title>
        <authorList>
            <person name="Goeker M."/>
        </authorList>
    </citation>
    <scope>NUCLEOTIDE SEQUENCE [LARGE SCALE GENOMIC DNA]</scope>
    <source>
        <strain evidence="3 4">DSM 100044</strain>
    </source>
</reference>
<feature type="coiled-coil region" evidence="1">
    <location>
        <begin position="59"/>
        <end position="86"/>
    </location>
</feature>
<evidence type="ECO:0000256" key="2">
    <source>
        <dbReference type="SAM" id="Phobius"/>
    </source>
</evidence>
<keyword evidence="2" id="KW-1133">Transmembrane helix</keyword>
<evidence type="ECO:0000313" key="3">
    <source>
        <dbReference type="EMBL" id="MBB5715930.1"/>
    </source>
</evidence>
<accession>A0A7W9BEV4</accession>
<organism evidence="3 4">
    <name type="scientific">Sphingomonas aerophila</name>
    <dbReference type="NCBI Taxonomy" id="1344948"/>
    <lineage>
        <taxon>Bacteria</taxon>
        <taxon>Pseudomonadati</taxon>
        <taxon>Pseudomonadota</taxon>
        <taxon>Alphaproteobacteria</taxon>
        <taxon>Sphingomonadales</taxon>
        <taxon>Sphingomonadaceae</taxon>
        <taxon>Sphingomonas</taxon>
    </lineage>
</organism>
<sequence length="137" mass="15259">MLFSTPGQFAVLALVFVAGWLFGLASHSGGRRWRDRYTAERDAHAAYRRDADARVAQARADADAQLAEANRRHADLERDHARLRDAAPAPVQPVTTSTVTTLPTTATTVTPASAARPAYPERTVYANRPKRNWFDWR</sequence>
<keyword evidence="1" id="KW-0175">Coiled coil</keyword>